<evidence type="ECO:0000313" key="1">
    <source>
        <dbReference type="EMBL" id="RYN77579.1"/>
    </source>
</evidence>
<accession>A0A4Q4NL36</accession>
<sequence length="37" mass="4359">MKDEANSLQANETWKLVELPPGRKVIQENEFEKDKSR</sequence>
<reference evidence="2" key="1">
    <citation type="journal article" date="2019" name="bioRxiv">
        <title>Genomics, evolutionary history and diagnostics of the Alternaria alternata species group including apple and Asian pear pathotypes.</title>
        <authorList>
            <person name="Armitage A.D."/>
            <person name="Cockerton H.M."/>
            <person name="Sreenivasaprasad S."/>
            <person name="Woodhall J.W."/>
            <person name="Lane C.R."/>
            <person name="Harrison R.J."/>
            <person name="Clarkson J.P."/>
        </authorList>
    </citation>
    <scope>NUCLEOTIDE SEQUENCE [LARGE SCALE GENOMIC DNA]</scope>
    <source>
        <strain evidence="2">FERA 1177</strain>
    </source>
</reference>
<dbReference type="AlphaFoldDB" id="A0A4Q4NL36"/>
<protein>
    <submittedName>
        <fullName evidence="1">Uncharacterized protein</fullName>
    </submittedName>
</protein>
<proteinExistence type="predicted"/>
<name>A0A4Q4NL36_ALTAL</name>
<dbReference type="EMBL" id="PDXD01000009">
    <property type="protein sequence ID" value="RYN77579.1"/>
    <property type="molecule type" value="Genomic_DNA"/>
</dbReference>
<comment type="caution">
    <text evidence="1">The sequence shown here is derived from an EMBL/GenBank/DDBJ whole genome shotgun (WGS) entry which is preliminary data.</text>
</comment>
<evidence type="ECO:0000313" key="2">
    <source>
        <dbReference type="Proteomes" id="UP000291422"/>
    </source>
</evidence>
<gene>
    <name evidence="1" type="ORF">AA0117_g5102</name>
</gene>
<organism evidence="1 2">
    <name type="scientific">Alternaria alternata</name>
    <name type="common">Alternaria rot fungus</name>
    <name type="synonym">Torula alternata</name>
    <dbReference type="NCBI Taxonomy" id="5599"/>
    <lineage>
        <taxon>Eukaryota</taxon>
        <taxon>Fungi</taxon>
        <taxon>Dikarya</taxon>
        <taxon>Ascomycota</taxon>
        <taxon>Pezizomycotina</taxon>
        <taxon>Dothideomycetes</taxon>
        <taxon>Pleosporomycetidae</taxon>
        <taxon>Pleosporales</taxon>
        <taxon>Pleosporineae</taxon>
        <taxon>Pleosporaceae</taxon>
        <taxon>Alternaria</taxon>
        <taxon>Alternaria sect. Alternaria</taxon>
        <taxon>Alternaria alternata complex</taxon>
    </lineage>
</organism>
<dbReference type="Proteomes" id="UP000291422">
    <property type="component" value="Unassembled WGS sequence"/>
</dbReference>